<dbReference type="CDD" id="cd03784">
    <property type="entry name" value="GT1_Gtf-like"/>
    <property type="match status" value="1"/>
</dbReference>
<dbReference type="InterPro" id="IPR050481">
    <property type="entry name" value="UDP-glycosyltransf_plant"/>
</dbReference>
<accession>A0ABR0WR23</accession>
<dbReference type="EMBL" id="JABTTQ020000009">
    <property type="protein sequence ID" value="KAK6149963.1"/>
    <property type="molecule type" value="Genomic_DNA"/>
</dbReference>
<dbReference type="SUPFAM" id="SSF53756">
    <property type="entry name" value="UDP-Glycosyltransferase/glycogen phosphorylase"/>
    <property type="match status" value="1"/>
</dbReference>
<comment type="caution">
    <text evidence="2">The sequence shown here is derived from an EMBL/GenBank/DDBJ whole genome shotgun (WGS) entry which is preliminary data.</text>
</comment>
<dbReference type="Proteomes" id="UP001318860">
    <property type="component" value="Unassembled WGS sequence"/>
</dbReference>
<dbReference type="Pfam" id="PF00201">
    <property type="entry name" value="UDPGT"/>
    <property type="match status" value="1"/>
</dbReference>
<keyword evidence="1" id="KW-0808">Transferase</keyword>
<gene>
    <name evidence="2" type="ORF">DH2020_017488</name>
</gene>
<organism evidence="2 3">
    <name type="scientific">Rehmannia glutinosa</name>
    <name type="common">Chinese foxglove</name>
    <dbReference type="NCBI Taxonomy" id="99300"/>
    <lineage>
        <taxon>Eukaryota</taxon>
        <taxon>Viridiplantae</taxon>
        <taxon>Streptophyta</taxon>
        <taxon>Embryophyta</taxon>
        <taxon>Tracheophyta</taxon>
        <taxon>Spermatophyta</taxon>
        <taxon>Magnoliopsida</taxon>
        <taxon>eudicotyledons</taxon>
        <taxon>Gunneridae</taxon>
        <taxon>Pentapetalae</taxon>
        <taxon>asterids</taxon>
        <taxon>lamiids</taxon>
        <taxon>Lamiales</taxon>
        <taxon>Orobanchaceae</taxon>
        <taxon>Rehmannieae</taxon>
        <taxon>Rehmannia</taxon>
    </lineage>
</organism>
<dbReference type="InterPro" id="IPR002213">
    <property type="entry name" value="UDP_glucos_trans"/>
</dbReference>
<keyword evidence="3" id="KW-1185">Reference proteome</keyword>
<evidence type="ECO:0008006" key="4">
    <source>
        <dbReference type="Google" id="ProtNLM"/>
    </source>
</evidence>
<protein>
    <recommendedName>
        <fullName evidence="4">Glycosyltransferase</fullName>
    </recommendedName>
</protein>
<reference evidence="2 3" key="1">
    <citation type="journal article" date="2021" name="Comput. Struct. Biotechnol. J.">
        <title>De novo genome assembly of the potent medicinal plant Rehmannia glutinosa using nanopore technology.</title>
        <authorList>
            <person name="Ma L."/>
            <person name="Dong C."/>
            <person name="Song C."/>
            <person name="Wang X."/>
            <person name="Zheng X."/>
            <person name="Niu Y."/>
            <person name="Chen S."/>
            <person name="Feng W."/>
        </authorList>
    </citation>
    <scope>NUCLEOTIDE SEQUENCE [LARGE SCALE GENOMIC DNA]</scope>
    <source>
        <strain evidence="2">DH-2019</strain>
    </source>
</reference>
<dbReference type="Gene3D" id="3.40.50.2000">
    <property type="entry name" value="Glycogen Phosphorylase B"/>
    <property type="match status" value="2"/>
</dbReference>
<evidence type="ECO:0000313" key="2">
    <source>
        <dbReference type="EMBL" id="KAK6149963.1"/>
    </source>
</evidence>
<sequence>MADTGNNTLTIVMYPWFAMGHLTPYLLTANKFAERGHKIILIIPPKAQSILGPLNLHPGLIGFRPIPIPHVEGLPAHIETTNDATMQEKPLLRHALDLTQPAVQSLLSDLKPDFVFFDMLYWIPGLARRMQIKSIHYSVASPASVGFLFADGPLIEGGPTGFPASIKLYKHTARDFNKLFETKEIGSGITVKQRLMTAICESDAIGFKTCKEIEGPYCQFLESKLNKPILLAGPIVPKPQSLALDEKWADWPPLGIDKIEEALPNGFKERTRERGIVHGDWVPQQQILKHPSVGSFFTHCGYGSMWEGLMSECQLVVLPHVGDQYINARLLSWDLKVGVEVEKGDEDGLFTKEGVHRAIMAAMAEDSEIGREVRANHDKWREFLLSEGLEDAYFDNFVENLRALLE</sequence>
<evidence type="ECO:0000256" key="1">
    <source>
        <dbReference type="ARBA" id="ARBA00022679"/>
    </source>
</evidence>
<proteinExistence type="predicted"/>
<dbReference type="PANTHER" id="PTHR48049">
    <property type="entry name" value="GLYCOSYLTRANSFERASE"/>
    <property type="match status" value="1"/>
</dbReference>
<dbReference type="PANTHER" id="PTHR48049:SF34">
    <property type="entry name" value="UDP-GLYCOSYLTRANSFERASE 79B30-LIKE"/>
    <property type="match status" value="1"/>
</dbReference>
<name>A0ABR0WR23_REHGL</name>
<evidence type="ECO:0000313" key="3">
    <source>
        <dbReference type="Proteomes" id="UP001318860"/>
    </source>
</evidence>